<keyword evidence="4" id="KW-0472">Membrane</keyword>
<dbReference type="Gene3D" id="3.30.70.270">
    <property type="match status" value="1"/>
</dbReference>
<feature type="transmembrane region" description="Helical" evidence="4">
    <location>
        <begin position="39"/>
        <end position="55"/>
    </location>
</feature>
<feature type="domain" description="GGDEF" evidence="5">
    <location>
        <begin position="256"/>
        <end position="415"/>
    </location>
</feature>
<name>A0ABS3CS76_9ALTE</name>
<organism evidence="6 7">
    <name type="scientific">Bowmanella yangjiangensis</name>
    <dbReference type="NCBI Taxonomy" id="2811230"/>
    <lineage>
        <taxon>Bacteria</taxon>
        <taxon>Pseudomonadati</taxon>
        <taxon>Pseudomonadota</taxon>
        <taxon>Gammaproteobacteria</taxon>
        <taxon>Alteromonadales</taxon>
        <taxon>Alteromonadaceae</taxon>
        <taxon>Bowmanella</taxon>
    </lineage>
</organism>
<dbReference type="EC" id="2.7.7.65" evidence="1"/>
<dbReference type="SUPFAM" id="SSF55073">
    <property type="entry name" value="Nucleotide cyclase"/>
    <property type="match status" value="1"/>
</dbReference>
<dbReference type="SMART" id="SM00267">
    <property type="entry name" value="GGDEF"/>
    <property type="match status" value="1"/>
</dbReference>
<protein>
    <recommendedName>
        <fullName evidence="1">diguanylate cyclase</fullName>
        <ecNumber evidence="1">2.7.7.65</ecNumber>
    </recommendedName>
</protein>
<dbReference type="InterPro" id="IPR029787">
    <property type="entry name" value="Nucleotide_cyclase"/>
</dbReference>
<evidence type="ECO:0000259" key="5">
    <source>
        <dbReference type="PROSITE" id="PS50887"/>
    </source>
</evidence>
<evidence type="ECO:0000256" key="2">
    <source>
        <dbReference type="ARBA" id="ARBA00034247"/>
    </source>
</evidence>
<reference evidence="6 7" key="1">
    <citation type="submission" date="2021-03" db="EMBL/GenBank/DDBJ databases">
        <title>novel species isolated from a fishpond in China.</title>
        <authorList>
            <person name="Lu H."/>
            <person name="Cai Z."/>
        </authorList>
    </citation>
    <scope>NUCLEOTIDE SEQUENCE [LARGE SCALE GENOMIC DNA]</scope>
    <source>
        <strain evidence="6 7">Y57</strain>
    </source>
</reference>
<comment type="catalytic activity">
    <reaction evidence="2">
        <text>2 GTP = 3',3'-c-di-GMP + 2 diphosphate</text>
        <dbReference type="Rhea" id="RHEA:24898"/>
        <dbReference type="ChEBI" id="CHEBI:33019"/>
        <dbReference type="ChEBI" id="CHEBI:37565"/>
        <dbReference type="ChEBI" id="CHEBI:58805"/>
        <dbReference type="EC" id="2.7.7.65"/>
    </reaction>
</comment>
<dbReference type="Proteomes" id="UP000663992">
    <property type="component" value="Unassembled WGS sequence"/>
</dbReference>
<sequence length="415" mass="45997">MQKLQLLAKRAIPALILLYISTLLAQSAHPLLIKWSSQLSYLPLIALAIAGLIALQFSRSRMALFSLMLMLPYAAQLWPEISWLQLQAPPLSLLLMACMVWLIWDKDRGFALPNALLSIAQISLAAAVIYFVFQQLSAQPLDWLANLIAWLPQLHLSAFSPLETGLYAGLLMIALVRVALSPSNNHCALFVSLLLLPMLQYPGKQQLLIGQLAILTIAIVFLIGVIMDSHNMAFRDELTGIPSRRALMQYVQTLGKKYVVVMADIDHFKSFNDTYGHDVGDQVLRLVASRMTKVTGGGKAFRYGGEEFTIIFPRKEPGEIKAHLEALREDIANYQMVIRSPDRPAKKTKQTAQSRSKAKPKPTTSSGKQSVQVTCSFGAAQRSQTSSEFMAVMKQADLALYDAKKAGRNCVKIRA</sequence>
<feature type="region of interest" description="Disordered" evidence="3">
    <location>
        <begin position="338"/>
        <end position="371"/>
    </location>
</feature>
<evidence type="ECO:0000256" key="1">
    <source>
        <dbReference type="ARBA" id="ARBA00012528"/>
    </source>
</evidence>
<keyword evidence="7" id="KW-1185">Reference proteome</keyword>
<dbReference type="PROSITE" id="PS50887">
    <property type="entry name" value="GGDEF"/>
    <property type="match status" value="1"/>
</dbReference>
<evidence type="ECO:0000313" key="7">
    <source>
        <dbReference type="Proteomes" id="UP000663992"/>
    </source>
</evidence>
<dbReference type="Pfam" id="PF00990">
    <property type="entry name" value="GGDEF"/>
    <property type="match status" value="2"/>
</dbReference>
<dbReference type="InterPro" id="IPR000160">
    <property type="entry name" value="GGDEF_dom"/>
</dbReference>
<evidence type="ECO:0000256" key="4">
    <source>
        <dbReference type="SAM" id="Phobius"/>
    </source>
</evidence>
<feature type="transmembrane region" description="Helical" evidence="4">
    <location>
        <begin position="84"/>
        <end position="104"/>
    </location>
</feature>
<evidence type="ECO:0000313" key="6">
    <source>
        <dbReference type="EMBL" id="MBN7819972.1"/>
    </source>
</evidence>
<evidence type="ECO:0000256" key="3">
    <source>
        <dbReference type="SAM" id="MobiDB-lite"/>
    </source>
</evidence>
<proteinExistence type="predicted"/>
<dbReference type="CDD" id="cd01949">
    <property type="entry name" value="GGDEF"/>
    <property type="match status" value="1"/>
</dbReference>
<accession>A0ABS3CS76</accession>
<keyword evidence="4" id="KW-0812">Transmembrane</keyword>
<dbReference type="NCBIfam" id="TIGR00254">
    <property type="entry name" value="GGDEF"/>
    <property type="match status" value="1"/>
</dbReference>
<dbReference type="InterPro" id="IPR050469">
    <property type="entry name" value="Diguanylate_Cyclase"/>
</dbReference>
<dbReference type="PANTHER" id="PTHR45138">
    <property type="entry name" value="REGULATORY COMPONENTS OF SENSORY TRANSDUCTION SYSTEM"/>
    <property type="match status" value="1"/>
</dbReference>
<feature type="compositionally biased region" description="Polar residues" evidence="3">
    <location>
        <begin position="362"/>
        <end position="371"/>
    </location>
</feature>
<keyword evidence="4" id="KW-1133">Transmembrane helix</keyword>
<dbReference type="InterPro" id="IPR043128">
    <property type="entry name" value="Rev_trsase/Diguanyl_cyclase"/>
</dbReference>
<comment type="caution">
    <text evidence="6">The sequence shown here is derived from an EMBL/GenBank/DDBJ whole genome shotgun (WGS) entry which is preliminary data.</text>
</comment>
<feature type="transmembrane region" description="Helical" evidence="4">
    <location>
        <begin position="111"/>
        <end position="133"/>
    </location>
</feature>
<dbReference type="RefSeq" id="WP_206593802.1">
    <property type="nucleotide sequence ID" value="NZ_JAFKCS010000006.1"/>
</dbReference>
<feature type="transmembrane region" description="Helical" evidence="4">
    <location>
        <begin position="207"/>
        <end position="227"/>
    </location>
</feature>
<dbReference type="EMBL" id="JAFKCS010000006">
    <property type="protein sequence ID" value="MBN7819972.1"/>
    <property type="molecule type" value="Genomic_DNA"/>
</dbReference>
<dbReference type="PANTHER" id="PTHR45138:SF9">
    <property type="entry name" value="DIGUANYLATE CYCLASE DGCM-RELATED"/>
    <property type="match status" value="1"/>
</dbReference>
<feature type="transmembrane region" description="Helical" evidence="4">
    <location>
        <begin position="12"/>
        <end position="33"/>
    </location>
</feature>
<gene>
    <name evidence="6" type="ORF">J0A65_08845</name>
</gene>